<dbReference type="InterPro" id="IPR050428">
    <property type="entry name" value="TCS_sensor_his_kinase"/>
</dbReference>
<evidence type="ECO:0000256" key="11">
    <source>
        <dbReference type="ARBA" id="ARBA00023012"/>
    </source>
</evidence>
<evidence type="ECO:0000256" key="10">
    <source>
        <dbReference type="ARBA" id="ARBA00022989"/>
    </source>
</evidence>
<feature type="compositionally biased region" description="Acidic residues" evidence="13">
    <location>
        <begin position="80"/>
        <end position="93"/>
    </location>
</feature>
<evidence type="ECO:0000256" key="7">
    <source>
        <dbReference type="ARBA" id="ARBA00022741"/>
    </source>
</evidence>
<dbReference type="InterPro" id="IPR005467">
    <property type="entry name" value="His_kinase_dom"/>
</dbReference>
<dbReference type="PROSITE" id="PS50109">
    <property type="entry name" value="HIS_KIN"/>
    <property type="match status" value="1"/>
</dbReference>
<evidence type="ECO:0000256" key="12">
    <source>
        <dbReference type="ARBA" id="ARBA00023136"/>
    </source>
</evidence>
<evidence type="ECO:0000256" key="4">
    <source>
        <dbReference type="ARBA" id="ARBA00022553"/>
    </source>
</evidence>
<dbReference type="STRING" id="1123034.GCA_000685805_01250"/>
<dbReference type="GO" id="GO:0005524">
    <property type="term" value="F:ATP binding"/>
    <property type="evidence" value="ECO:0007669"/>
    <property type="project" value="UniProtKB-KW"/>
</dbReference>
<keyword evidence="4" id="KW-0597">Phosphoprotein</keyword>
<dbReference type="SMART" id="SM00388">
    <property type="entry name" value="HisKA"/>
    <property type="match status" value="1"/>
</dbReference>
<keyword evidence="5 16" id="KW-0808">Transferase</keyword>
<dbReference type="InterPro" id="IPR003661">
    <property type="entry name" value="HisK_dim/P_dom"/>
</dbReference>
<dbReference type="Gene3D" id="3.30.565.10">
    <property type="entry name" value="Histidine kinase-like ATPase, C-terminal domain"/>
    <property type="match status" value="1"/>
</dbReference>
<evidence type="ECO:0000256" key="9">
    <source>
        <dbReference type="ARBA" id="ARBA00022840"/>
    </source>
</evidence>
<evidence type="ECO:0000256" key="6">
    <source>
        <dbReference type="ARBA" id="ARBA00022692"/>
    </source>
</evidence>
<dbReference type="GO" id="GO:0005886">
    <property type="term" value="C:plasma membrane"/>
    <property type="evidence" value="ECO:0007669"/>
    <property type="project" value="TreeGrafter"/>
</dbReference>
<keyword evidence="10 14" id="KW-1133">Transmembrane helix</keyword>
<evidence type="ECO:0000259" key="15">
    <source>
        <dbReference type="PROSITE" id="PS50109"/>
    </source>
</evidence>
<evidence type="ECO:0000313" key="16">
    <source>
        <dbReference type="EMBL" id="SUD90554.1"/>
    </source>
</evidence>
<name>A0A379LLA5_9GAMM</name>
<evidence type="ECO:0000256" key="8">
    <source>
        <dbReference type="ARBA" id="ARBA00022777"/>
    </source>
</evidence>
<keyword evidence="11" id="KW-0902">Two-component regulatory system</keyword>
<evidence type="ECO:0000256" key="13">
    <source>
        <dbReference type="SAM" id="MobiDB-lite"/>
    </source>
</evidence>
<keyword evidence="7" id="KW-0547">Nucleotide-binding</keyword>
<reference evidence="16 17" key="1">
    <citation type="submission" date="2018-06" db="EMBL/GenBank/DDBJ databases">
        <authorList>
            <consortium name="Pathogen Informatics"/>
            <person name="Doyle S."/>
        </authorList>
    </citation>
    <scope>NUCLEOTIDE SEQUENCE [LARGE SCALE GENOMIC DNA]</scope>
    <source>
        <strain evidence="16 17">NCTC10526</strain>
    </source>
</reference>
<gene>
    <name evidence="16" type="primary">qseC_2</name>
    <name evidence="16" type="ORF">NCTC10526_00887</name>
</gene>
<dbReference type="InterPro" id="IPR004358">
    <property type="entry name" value="Sig_transdc_His_kin-like_C"/>
</dbReference>
<dbReference type="Pfam" id="PF00512">
    <property type="entry name" value="HisKA"/>
    <property type="match status" value="1"/>
</dbReference>
<evidence type="ECO:0000313" key="17">
    <source>
        <dbReference type="Proteomes" id="UP000254123"/>
    </source>
</evidence>
<keyword evidence="8" id="KW-0418">Kinase</keyword>
<keyword evidence="6 14" id="KW-0812">Transmembrane</keyword>
<comment type="catalytic activity">
    <reaction evidence="1">
        <text>ATP + protein L-histidine = ADP + protein N-phospho-L-histidine.</text>
        <dbReference type="EC" id="2.7.13.3"/>
    </reaction>
</comment>
<dbReference type="AlphaFoldDB" id="A0A379LLA5"/>
<dbReference type="RefSeq" id="WP_028858801.1">
    <property type="nucleotide sequence ID" value="NZ_CAJHAQ010000001.1"/>
</dbReference>
<evidence type="ECO:0000256" key="1">
    <source>
        <dbReference type="ARBA" id="ARBA00000085"/>
    </source>
</evidence>
<proteinExistence type="predicted"/>
<organism evidence="16 17">
    <name type="scientific">Psychrobacter phenylpyruvicus</name>
    <dbReference type="NCBI Taxonomy" id="29432"/>
    <lineage>
        <taxon>Bacteria</taxon>
        <taxon>Pseudomonadati</taxon>
        <taxon>Pseudomonadota</taxon>
        <taxon>Gammaproteobacteria</taxon>
        <taxon>Moraxellales</taxon>
        <taxon>Moraxellaceae</taxon>
        <taxon>Psychrobacter</taxon>
    </lineage>
</organism>
<dbReference type="Pfam" id="PF02518">
    <property type="entry name" value="HATPase_c"/>
    <property type="match status" value="1"/>
</dbReference>
<dbReference type="PANTHER" id="PTHR45436:SF14">
    <property type="entry name" value="SENSOR PROTEIN QSEC"/>
    <property type="match status" value="1"/>
</dbReference>
<dbReference type="InterPro" id="IPR036890">
    <property type="entry name" value="HATPase_C_sf"/>
</dbReference>
<evidence type="ECO:0000256" key="14">
    <source>
        <dbReference type="SAM" id="Phobius"/>
    </source>
</evidence>
<feature type="transmembrane region" description="Helical" evidence="14">
    <location>
        <begin position="205"/>
        <end position="227"/>
    </location>
</feature>
<dbReference type="Proteomes" id="UP000254123">
    <property type="component" value="Unassembled WGS sequence"/>
</dbReference>
<feature type="region of interest" description="Disordered" evidence="13">
    <location>
        <begin position="70"/>
        <end position="93"/>
    </location>
</feature>
<dbReference type="EMBL" id="UGVC01000001">
    <property type="protein sequence ID" value="SUD90554.1"/>
    <property type="molecule type" value="Genomic_DNA"/>
</dbReference>
<dbReference type="PRINTS" id="PR00344">
    <property type="entry name" value="BCTRLSENSOR"/>
</dbReference>
<protein>
    <recommendedName>
        <fullName evidence="3">histidine kinase</fullName>
        <ecNumber evidence="3">2.7.13.3</ecNumber>
    </recommendedName>
</protein>
<comment type="subcellular location">
    <subcellularLocation>
        <location evidence="2">Membrane</location>
        <topology evidence="2">Multi-pass membrane protein</topology>
    </subcellularLocation>
</comment>
<dbReference type="SUPFAM" id="SSF55874">
    <property type="entry name" value="ATPase domain of HSP90 chaperone/DNA topoisomerase II/histidine kinase"/>
    <property type="match status" value="1"/>
</dbReference>
<dbReference type="EC" id="2.7.13.3" evidence="3"/>
<dbReference type="InterPro" id="IPR036097">
    <property type="entry name" value="HisK_dim/P_sf"/>
</dbReference>
<dbReference type="SMART" id="SM00387">
    <property type="entry name" value="HATPase_c"/>
    <property type="match status" value="1"/>
</dbReference>
<evidence type="ECO:0000256" key="5">
    <source>
        <dbReference type="ARBA" id="ARBA00022679"/>
    </source>
</evidence>
<dbReference type="CDD" id="cd00082">
    <property type="entry name" value="HisKA"/>
    <property type="match status" value="1"/>
</dbReference>
<feature type="domain" description="Histidine kinase" evidence="15">
    <location>
        <begin position="287"/>
        <end position="514"/>
    </location>
</feature>
<dbReference type="SUPFAM" id="SSF47384">
    <property type="entry name" value="Homodimeric domain of signal transducing histidine kinase"/>
    <property type="match status" value="1"/>
</dbReference>
<sequence length="514" mass="58745">MKSIQQRLLTSLLIGLPLLWLLTSGFVAWRFWHEISEINDTQITQVARYLVSIASDEDLEGNYEKKRLEDKKYKSKSHDDDDDSDNYDDDDEHEHDHNYAKIYRLKNHQLLGNLGNAKDDYMGFAIWDRKGRLLMADENGESFAFLADQQGFLERENRAYRRLNPFSRRWRLFYIHDDNFRQHDGRVIAVGQNLKVRREMIANTLMLQILPMSLGLLAFIGLVIWSVRRGFEPLNKISETLNAHLPQDASPIVTEVPKEIQPLVTALNALFVKVADTLEREQRFTADASHELRSPLTALKLQIDLLQQKLMQQQISQANEPALDDDLLYHAQRISEGIDRANHLVEQLLILAKLAPQQQLPKSQLQRIDWLSLTDDVLAGCNRQAREKSIQLKRLVQCENAEDILPIEVNPTLFKLLLRNLIDNAIRYSPEGSVIELKLSSHAITVIDNGPGAPADQLNRLSERFYRPAGQNERGSGLGLSIVHQIAELHGLQLKLGNRPLPETGFMVTVSLPS</sequence>
<dbReference type="GO" id="GO:0000155">
    <property type="term" value="F:phosphorelay sensor kinase activity"/>
    <property type="evidence" value="ECO:0007669"/>
    <property type="project" value="InterPro"/>
</dbReference>
<dbReference type="InterPro" id="IPR003594">
    <property type="entry name" value="HATPase_dom"/>
</dbReference>
<evidence type="ECO:0000256" key="2">
    <source>
        <dbReference type="ARBA" id="ARBA00004141"/>
    </source>
</evidence>
<keyword evidence="12 14" id="KW-0472">Membrane</keyword>
<dbReference type="PANTHER" id="PTHR45436">
    <property type="entry name" value="SENSOR HISTIDINE KINASE YKOH"/>
    <property type="match status" value="1"/>
</dbReference>
<dbReference type="Gene3D" id="1.10.287.130">
    <property type="match status" value="1"/>
</dbReference>
<feature type="compositionally biased region" description="Basic and acidic residues" evidence="13">
    <location>
        <begin position="70"/>
        <end position="79"/>
    </location>
</feature>
<keyword evidence="17" id="KW-1185">Reference proteome</keyword>
<keyword evidence="9" id="KW-0067">ATP-binding</keyword>
<accession>A0A379LLA5</accession>
<evidence type="ECO:0000256" key="3">
    <source>
        <dbReference type="ARBA" id="ARBA00012438"/>
    </source>
</evidence>